<dbReference type="CDD" id="cd22285">
    <property type="entry name" value="HD_XLF_N"/>
    <property type="match status" value="1"/>
</dbReference>
<evidence type="ECO:0000256" key="2">
    <source>
        <dbReference type="ARBA" id="ARBA00022763"/>
    </source>
</evidence>
<dbReference type="PANTHER" id="PTHR32235:SF1">
    <property type="entry name" value="NON-HOMOLOGOUS END-JOINING FACTOR 1"/>
    <property type="match status" value="1"/>
</dbReference>
<proteinExistence type="inferred from homology"/>
<evidence type="ECO:0000313" key="12">
    <source>
        <dbReference type="Proteomes" id="UP001217918"/>
    </source>
</evidence>
<keyword evidence="5" id="KW-0539">Nucleus</keyword>
<dbReference type="Pfam" id="PF21928">
    <property type="entry name" value="XLF_CC"/>
    <property type="match status" value="1"/>
</dbReference>
<dbReference type="Proteomes" id="UP001217918">
    <property type="component" value="Unassembled WGS sequence"/>
</dbReference>
<dbReference type="InterPro" id="IPR038051">
    <property type="entry name" value="XRCC4-like_N_sf"/>
</dbReference>
<sequence>MHASPRAWRPLPARGPADSIVPRLLVSAVFAPSAYDIRVTDLAHVWRESVDRKGLFKRSYLEGSPIELSDGADQIERLLKLLAAALDPAEAEHGTCSLALSRRRAAERDDELVLVITCDLPRPLEPLTWPVYLARAAPSAVTAEVVLPLVGAQWAYMRELEALRVALREKDGVIGKLADQIEKTSGLEQVFAVLPGKRRATRAVAESRVRGLAPFREREFRKRLGGPRDAPRGGALLDSVFGGAGGLACEAVEVEVEVEGVGSAEEWWLSIDKGTKMQLVPDEVPKSSGTLSLHDGFQVQATPPQVQYNSTRKQHAAADEETTDGEDDDDEPIPDSNPPPKCPAAAAAADDTTASSADEDPAPVAPPSQTVSPRTGGRLGRIGRKRKSPRPELSPAPPPPPLTTTSTRARGTRLGRIGGGARRGNAPIPEREPSVPAQRHHSPSSPQQQGPETRRHHRLGAVGRRGGEGAGEAAVADRTPKVAAAEEDDQGKEQSEEEEEEETAEERVARRRAELQKKLQKKAAAGPAKKKRKF</sequence>
<feature type="compositionally biased region" description="Acidic residues" evidence="8">
    <location>
        <begin position="485"/>
        <end position="504"/>
    </location>
</feature>
<feature type="compositionally biased region" description="Acidic residues" evidence="8">
    <location>
        <begin position="319"/>
        <end position="333"/>
    </location>
</feature>
<dbReference type="Pfam" id="PF09302">
    <property type="entry name" value="XLF"/>
    <property type="match status" value="1"/>
</dbReference>
<dbReference type="EMBL" id="JAQQPM010000007">
    <property type="protein sequence ID" value="KAK2074136.1"/>
    <property type="molecule type" value="Genomic_DNA"/>
</dbReference>
<comment type="caution">
    <text evidence="11">The sequence shown here is derived from an EMBL/GenBank/DDBJ whole genome shotgun (WGS) entry which is preliminary data.</text>
</comment>
<name>A0AAD9IAA3_9PEZI</name>
<feature type="compositionally biased region" description="Pro residues" evidence="8">
    <location>
        <begin position="392"/>
        <end position="402"/>
    </location>
</feature>
<dbReference type="PANTHER" id="PTHR32235">
    <property type="entry name" value="NON-HOMOLOGOUS END-JOINING FACTOR 1"/>
    <property type="match status" value="1"/>
</dbReference>
<feature type="compositionally biased region" description="Polar residues" evidence="8">
    <location>
        <begin position="302"/>
        <end position="311"/>
    </location>
</feature>
<evidence type="ECO:0000256" key="6">
    <source>
        <dbReference type="ARBA" id="ARBA00025747"/>
    </source>
</evidence>
<feature type="domain" description="XLF-like coiled-coil region" evidence="10">
    <location>
        <begin position="138"/>
        <end position="184"/>
    </location>
</feature>
<evidence type="ECO:0000259" key="9">
    <source>
        <dbReference type="Pfam" id="PF09302"/>
    </source>
</evidence>
<accession>A0AAD9IAA3</accession>
<evidence type="ECO:0000256" key="1">
    <source>
        <dbReference type="ARBA" id="ARBA00004123"/>
    </source>
</evidence>
<feature type="compositionally biased region" description="Low complexity" evidence="8">
    <location>
        <begin position="403"/>
        <end position="415"/>
    </location>
</feature>
<feature type="compositionally biased region" description="Low complexity" evidence="8">
    <location>
        <begin position="343"/>
        <end position="356"/>
    </location>
</feature>
<evidence type="ECO:0000256" key="4">
    <source>
        <dbReference type="ARBA" id="ARBA00023204"/>
    </source>
</evidence>
<feature type="domain" description="XLF-like N-terminal" evidence="9">
    <location>
        <begin position="8"/>
        <end position="134"/>
    </location>
</feature>
<organism evidence="11 12">
    <name type="scientific">Phyllachora maydis</name>
    <dbReference type="NCBI Taxonomy" id="1825666"/>
    <lineage>
        <taxon>Eukaryota</taxon>
        <taxon>Fungi</taxon>
        <taxon>Dikarya</taxon>
        <taxon>Ascomycota</taxon>
        <taxon>Pezizomycotina</taxon>
        <taxon>Sordariomycetes</taxon>
        <taxon>Sordariomycetidae</taxon>
        <taxon>Phyllachorales</taxon>
        <taxon>Phyllachoraceae</taxon>
        <taxon>Phyllachora</taxon>
    </lineage>
</organism>
<dbReference type="InterPro" id="IPR053829">
    <property type="entry name" value="XLF-like_CC"/>
</dbReference>
<dbReference type="InterPro" id="IPR052287">
    <property type="entry name" value="NHEJ_factor"/>
</dbReference>
<evidence type="ECO:0000256" key="5">
    <source>
        <dbReference type="ARBA" id="ARBA00023242"/>
    </source>
</evidence>
<protein>
    <recommendedName>
        <fullName evidence="7">Non-homologous end-joining factor 1</fullName>
    </recommendedName>
</protein>
<comment type="similarity">
    <text evidence="6">Belongs to the XRCC4-XLF family. XLF subfamily.</text>
</comment>
<comment type="subcellular location">
    <subcellularLocation>
        <location evidence="1">Nucleus</location>
    </subcellularLocation>
</comment>
<evidence type="ECO:0000256" key="8">
    <source>
        <dbReference type="SAM" id="MobiDB-lite"/>
    </source>
</evidence>
<evidence type="ECO:0000256" key="7">
    <source>
        <dbReference type="ARBA" id="ARBA00044529"/>
    </source>
</evidence>
<keyword evidence="4" id="KW-0234">DNA repair</keyword>
<feature type="compositionally biased region" description="Basic and acidic residues" evidence="8">
    <location>
        <begin position="505"/>
        <end position="517"/>
    </location>
</feature>
<dbReference type="GO" id="GO:0045027">
    <property type="term" value="F:DNA end binding"/>
    <property type="evidence" value="ECO:0007669"/>
    <property type="project" value="TreeGrafter"/>
</dbReference>
<gene>
    <name evidence="11" type="ORF">P8C59_008366</name>
</gene>
<keyword evidence="2" id="KW-0227">DNA damage</keyword>
<dbReference type="GO" id="GO:0032807">
    <property type="term" value="C:DNA ligase IV complex"/>
    <property type="evidence" value="ECO:0007669"/>
    <property type="project" value="TreeGrafter"/>
</dbReference>
<dbReference type="Gene3D" id="2.170.210.10">
    <property type="entry name" value="DNA double-strand break repair and VJ recombination XRCC4, N-terminal"/>
    <property type="match status" value="1"/>
</dbReference>
<reference evidence="11" key="1">
    <citation type="journal article" date="2023" name="Mol. Plant Microbe Interact.">
        <title>Elucidating the Obligate Nature and Biological Capacity of an Invasive Fungal Corn Pathogen.</title>
        <authorList>
            <person name="MacCready J.S."/>
            <person name="Roggenkamp E.M."/>
            <person name="Gdanetz K."/>
            <person name="Chilvers M.I."/>
        </authorList>
    </citation>
    <scope>NUCLEOTIDE SEQUENCE</scope>
    <source>
        <strain evidence="11">PM02</strain>
    </source>
</reference>
<evidence type="ECO:0000313" key="11">
    <source>
        <dbReference type="EMBL" id="KAK2074136.1"/>
    </source>
</evidence>
<dbReference type="AlphaFoldDB" id="A0AAD9IAA3"/>
<dbReference type="GO" id="GO:0006303">
    <property type="term" value="P:double-strand break repair via nonhomologous end joining"/>
    <property type="evidence" value="ECO:0007669"/>
    <property type="project" value="UniProtKB-ARBA"/>
</dbReference>
<evidence type="ECO:0000256" key="3">
    <source>
        <dbReference type="ARBA" id="ARBA00023125"/>
    </source>
</evidence>
<feature type="region of interest" description="Disordered" evidence="8">
    <location>
        <begin position="302"/>
        <end position="534"/>
    </location>
</feature>
<keyword evidence="3" id="KW-0238">DNA-binding</keyword>
<evidence type="ECO:0000259" key="10">
    <source>
        <dbReference type="Pfam" id="PF21928"/>
    </source>
</evidence>
<keyword evidence="12" id="KW-1185">Reference proteome</keyword>
<dbReference type="InterPro" id="IPR015381">
    <property type="entry name" value="XLF-like_N"/>
</dbReference>